<accession>I0K4S8</accession>
<dbReference type="PATRIC" id="fig|1166018.3.peg.2843"/>
<evidence type="ECO:0000313" key="3">
    <source>
        <dbReference type="Proteomes" id="UP000011058"/>
    </source>
</evidence>
<dbReference type="InterPro" id="IPR045175">
    <property type="entry name" value="M28_fam"/>
</dbReference>
<dbReference type="Gene3D" id="3.50.30.30">
    <property type="match status" value="1"/>
</dbReference>
<sequence length="509" mass="55933">MASESQYFRKLTNRLFSVIHFTQRIRQLALGLALLSTAALAQKLPADNRAAIREVDLKRDLYKLADDHFQGRVAGSLNELKASAWIAEQLRAMGLQPGGDDGTYFQFFHIQRTRVSETSRFVVGGKALTYGPDVIALAPAIASVDAPLVYVGTGSPEEMAKVDVKGKAVAILFSGNPPGDLSFRRFMLSTMNRRAAEFVKAGAVATLFVSDSRADAIYNWWSSAMEMGRYDLPGGPNTRVFSQAPLLWLPAKALPMVQQPNQQFTNVVNVESFSYPSVNIIAKLPGTDPTLKNEYVLISTHQDHDGIRRAVAGDSIYNGADDNATGCAAALAIGRAFAQKPGKRSLLIVFHGAEERGLLGSRYFVDHPTVPKSSIAAVLNGEMMGRNAPDSAALLGSQPPHRNSLDLVNMAMAANGATAKFKLDTLWDRPDHPEGWYFRSDHLPYARANVPAICFTTLLHPDYHTPRDEPARIDYAKLANMTRWMYVTAWQVANEPKRPVVDAGFKLER</sequence>
<dbReference type="GO" id="GO:0006508">
    <property type="term" value="P:proteolysis"/>
    <property type="evidence" value="ECO:0007669"/>
    <property type="project" value="InterPro"/>
</dbReference>
<dbReference type="KEGG" id="fae:FAES_1121"/>
<dbReference type="HOGENOM" id="CLU_019932_2_0_10"/>
<dbReference type="PANTHER" id="PTHR12147:SF26">
    <property type="entry name" value="PEPTIDASE M28 DOMAIN-CONTAINING PROTEIN"/>
    <property type="match status" value="1"/>
</dbReference>
<feature type="domain" description="Peptidase M28" evidence="1">
    <location>
        <begin position="279"/>
        <end position="485"/>
    </location>
</feature>
<dbReference type="EMBL" id="HE796683">
    <property type="protein sequence ID" value="CCG99131.1"/>
    <property type="molecule type" value="Genomic_DNA"/>
</dbReference>
<dbReference type="PANTHER" id="PTHR12147">
    <property type="entry name" value="METALLOPEPTIDASE M28 FAMILY MEMBER"/>
    <property type="match status" value="1"/>
</dbReference>
<dbReference type="AlphaFoldDB" id="I0K4S8"/>
<evidence type="ECO:0000313" key="2">
    <source>
        <dbReference type="EMBL" id="CCG99131.1"/>
    </source>
</evidence>
<name>I0K4S8_9BACT</name>
<organism evidence="2 3">
    <name type="scientific">Fibrella aestuarina BUZ 2</name>
    <dbReference type="NCBI Taxonomy" id="1166018"/>
    <lineage>
        <taxon>Bacteria</taxon>
        <taxon>Pseudomonadati</taxon>
        <taxon>Bacteroidota</taxon>
        <taxon>Cytophagia</taxon>
        <taxon>Cytophagales</taxon>
        <taxon>Spirosomataceae</taxon>
        <taxon>Fibrella</taxon>
    </lineage>
</organism>
<dbReference type="STRING" id="1166018.FAES_1121"/>
<protein>
    <submittedName>
        <fullName evidence="2">Peptidase M28</fullName>
    </submittedName>
</protein>
<dbReference type="GO" id="GO:0008235">
    <property type="term" value="F:metalloexopeptidase activity"/>
    <property type="evidence" value="ECO:0007669"/>
    <property type="project" value="InterPro"/>
</dbReference>
<proteinExistence type="predicted"/>
<evidence type="ECO:0000259" key="1">
    <source>
        <dbReference type="Pfam" id="PF04389"/>
    </source>
</evidence>
<gene>
    <name evidence="2" type="ORF">FAES_1121</name>
</gene>
<dbReference type="Pfam" id="PF04389">
    <property type="entry name" value="Peptidase_M28"/>
    <property type="match status" value="1"/>
</dbReference>
<dbReference type="eggNOG" id="COG2234">
    <property type="taxonomic scope" value="Bacteria"/>
</dbReference>
<dbReference type="Proteomes" id="UP000011058">
    <property type="component" value="Chromosome"/>
</dbReference>
<dbReference type="SUPFAM" id="SSF52025">
    <property type="entry name" value="PA domain"/>
    <property type="match status" value="1"/>
</dbReference>
<dbReference type="Gene3D" id="3.40.630.10">
    <property type="entry name" value="Zn peptidases"/>
    <property type="match status" value="2"/>
</dbReference>
<reference evidence="2 3" key="1">
    <citation type="journal article" date="2012" name="J. Bacteriol.">
        <title>Genome Sequence of Fibrella aestuarina BUZ 2T, a Filamentous Marine Bacterium.</title>
        <authorList>
            <person name="Filippini M."/>
            <person name="Qi W."/>
            <person name="Blom J."/>
            <person name="Goesmann A."/>
            <person name="Smits T.H."/>
            <person name="Bagheri H.C."/>
        </authorList>
    </citation>
    <scope>NUCLEOTIDE SEQUENCE [LARGE SCALE GENOMIC DNA]</scope>
    <source>
        <strain evidence="3">BUZ 2T</strain>
    </source>
</reference>
<dbReference type="SUPFAM" id="SSF53187">
    <property type="entry name" value="Zn-dependent exopeptidases"/>
    <property type="match status" value="1"/>
</dbReference>
<dbReference type="InterPro" id="IPR007484">
    <property type="entry name" value="Peptidase_M28"/>
</dbReference>
<keyword evidence="3" id="KW-1185">Reference proteome</keyword>
<dbReference type="InterPro" id="IPR046450">
    <property type="entry name" value="PA_dom_sf"/>
</dbReference>